<sequence length="168" mass="19292">MKTNEPIVGSNASPISVRKFSVKEVLVALIFFLVLFIFLPLEYDNIKAKAIIYPVMWISMGYIVFKAFPGKSLTKSSLLIILGVICLSYTFSHVIGFCGWIKHGTLYKNKRDKSIRIICRTYECFGTAEGCQLFEERRITEHIKWVTSFDEKPIDTTKWQSVPFMSSE</sequence>
<dbReference type="AlphaFoldDB" id="A0A1V9FQJ8"/>
<protein>
    <submittedName>
        <fullName evidence="2">Uncharacterized protein</fullName>
    </submittedName>
</protein>
<reference evidence="2 3" key="1">
    <citation type="submission" date="2016-03" db="EMBL/GenBank/DDBJ databases">
        <title>Niastella vici sp. nov., isolated from farmland soil.</title>
        <authorList>
            <person name="Chen L."/>
            <person name="Wang D."/>
            <person name="Yang S."/>
            <person name="Wang G."/>
        </authorList>
    </citation>
    <scope>NUCLEOTIDE SEQUENCE [LARGE SCALE GENOMIC DNA]</scope>
    <source>
        <strain evidence="2 3">DJ57</strain>
    </source>
</reference>
<gene>
    <name evidence="2" type="ORF">A3860_32875</name>
</gene>
<keyword evidence="3" id="KW-1185">Reference proteome</keyword>
<dbReference type="EMBL" id="LVYD01000060">
    <property type="protein sequence ID" value="OQP60610.1"/>
    <property type="molecule type" value="Genomic_DNA"/>
</dbReference>
<evidence type="ECO:0000313" key="2">
    <source>
        <dbReference type="EMBL" id="OQP60610.1"/>
    </source>
</evidence>
<proteinExistence type="predicted"/>
<dbReference type="Proteomes" id="UP000192796">
    <property type="component" value="Unassembled WGS sequence"/>
</dbReference>
<comment type="caution">
    <text evidence="2">The sequence shown here is derived from an EMBL/GenBank/DDBJ whole genome shotgun (WGS) entry which is preliminary data.</text>
</comment>
<evidence type="ECO:0000313" key="3">
    <source>
        <dbReference type="Proteomes" id="UP000192796"/>
    </source>
</evidence>
<dbReference type="RefSeq" id="WP_143774295.1">
    <property type="nucleotide sequence ID" value="NZ_LVYD01000060.1"/>
</dbReference>
<organism evidence="2 3">
    <name type="scientific">Niastella vici</name>
    <dbReference type="NCBI Taxonomy" id="1703345"/>
    <lineage>
        <taxon>Bacteria</taxon>
        <taxon>Pseudomonadati</taxon>
        <taxon>Bacteroidota</taxon>
        <taxon>Chitinophagia</taxon>
        <taxon>Chitinophagales</taxon>
        <taxon>Chitinophagaceae</taxon>
        <taxon>Niastella</taxon>
    </lineage>
</organism>
<accession>A0A1V9FQJ8</accession>
<keyword evidence="1" id="KW-0472">Membrane</keyword>
<feature type="transmembrane region" description="Helical" evidence="1">
    <location>
        <begin position="51"/>
        <end position="68"/>
    </location>
</feature>
<dbReference type="STRING" id="1703345.A3860_32875"/>
<feature type="transmembrane region" description="Helical" evidence="1">
    <location>
        <begin position="20"/>
        <end position="39"/>
    </location>
</feature>
<keyword evidence="1" id="KW-0812">Transmembrane</keyword>
<dbReference type="OrthoDB" id="9844992at2"/>
<feature type="transmembrane region" description="Helical" evidence="1">
    <location>
        <begin position="80"/>
        <end position="101"/>
    </location>
</feature>
<name>A0A1V9FQJ8_9BACT</name>
<evidence type="ECO:0000256" key="1">
    <source>
        <dbReference type="SAM" id="Phobius"/>
    </source>
</evidence>
<keyword evidence="1" id="KW-1133">Transmembrane helix</keyword>